<dbReference type="EMBL" id="JAUSTY010000005">
    <property type="protein sequence ID" value="MDQ0165755.1"/>
    <property type="molecule type" value="Genomic_DNA"/>
</dbReference>
<comment type="caution">
    <text evidence="1">The sequence shown here is derived from an EMBL/GenBank/DDBJ whole genome shotgun (WGS) entry which is preliminary data.</text>
</comment>
<dbReference type="InterPro" id="IPR027417">
    <property type="entry name" value="P-loop_NTPase"/>
</dbReference>
<dbReference type="PANTHER" id="PTHR37816">
    <property type="entry name" value="YALI0E33011P"/>
    <property type="match status" value="1"/>
</dbReference>
<dbReference type="InterPro" id="IPR052922">
    <property type="entry name" value="Cytidylate_Kinase-2"/>
</dbReference>
<dbReference type="SUPFAM" id="SSF52540">
    <property type="entry name" value="P-loop containing nucleoside triphosphate hydrolases"/>
    <property type="match status" value="1"/>
</dbReference>
<keyword evidence="2" id="KW-1185">Reference proteome</keyword>
<dbReference type="Gene3D" id="3.40.50.300">
    <property type="entry name" value="P-loop containing nucleotide triphosphate hydrolases"/>
    <property type="match status" value="1"/>
</dbReference>
<keyword evidence="1" id="KW-0808">Transferase</keyword>
<protein>
    <submittedName>
        <fullName evidence="1">Adenylate kinase family enzyme</fullName>
    </submittedName>
</protein>
<dbReference type="Pfam" id="PF13238">
    <property type="entry name" value="AAA_18"/>
    <property type="match status" value="1"/>
</dbReference>
<keyword evidence="1" id="KW-0418">Kinase</keyword>
<dbReference type="Proteomes" id="UP001235840">
    <property type="component" value="Unassembled WGS sequence"/>
</dbReference>
<evidence type="ECO:0000313" key="2">
    <source>
        <dbReference type="Proteomes" id="UP001235840"/>
    </source>
</evidence>
<organism evidence="1 2">
    <name type="scientific">Caldalkalibacillus horti</name>
    <dbReference type="NCBI Taxonomy" id="77523"/>
    <lineage>
        <taxon>Bacteria</taxon>
        <taxon>Bacillati</taxon>
        <taxon>Bacillota</taxon>
        <taxon>Bacilli</taxon>
        <taxon>Bacillales</taxon>
        <taxon>Bacillaceae</taxon>
        <taxon>Caldalkalibacillus</taxon>
    </lineage>
</organism>
<dbReference type="GO" id="GO:0016301">
    <property type="term" value="F:kinase activity"/>
    <property type="evidence" value="ECO:0007669"/>
    <property type="project" value="UniProtKB-KW"/>
</dbReference>
<accession>A0ABT9VY02</accession>
<evidence type="ECO:0000313" key="1">
    <source>
        <dbReference type="EMBL" id="MDQ0165755.1"/>
    </source>
</evidence>
<dbReference type="RefSeq" id="WP_307393224.1">
    <property type="nucleotide sequence ID" value="NZ_BAAADK010000011.1"/>
</dbReference>
<dbReference type="NCBIfam" id="NF004861">
    <property type="entry name" value="PRK06217.1"/>
    <property type="match status" value="1"/>
</dbReference>
<reference evidence="1 2" key="1">
    <citation type="submission" date="2023-07" db="EMBL/GenBank/DDBJ databases">
        <title>Genomic Encyclopedia of Type Strains, Phase IV (KMG-IV): sequencing the most valuable type-strain genomes for metagenomic binning, comparative biology and taxonomic classification.</title>
        <authorList>
            <person name="Goeker M."/>
        </authorList>
    </citation>
    <scope>NUCLEOTIDE SEQUENCE [LARGE SCALE GENOMIC DNA]</scope>
    <source>
        <strain evidence="1 2">DSM 12751</strain>
    </source>
</reference>
<dbReference type="PANTHER" id="PTHR37816:SF2">
    <property type="entry name" value="DNA TOPOLOGY MODULATION PROTEIN FLAR-RELATED PROTEIN"/>
    <property type="match status" value="1"/>
</dbReference>
<gene>
    <name evidence="1" type="ORF">J2S11_001656</name>
</gene>
<proteinExistence type="predicted"/>
<name>A0ABT9VY02_9BACI</name>
<sequence length="177" mass="20248">MKNRIHIFGASGSGASTLGQELSSRLPHINFDGDDYYWREKFSEPREPVERLQLLTSDLSQHRQWIVSGAVCGWGDALKSDFELVIFLYVPSDIRLQRLKDREIFRYGEKVLLGGSLYEQSRAFLDWSALYDNGGLDIRSKELHENWISSLTCPILRIEGDTSISERVSLALEHINS</sequence>